<dbReference type="PRINTS" id="PR00300">
    <property type="entry name" value="CLPPROTEASEA"/>
</dbReference>
<dbReference type="PANTHER" id="PTHR30050">
    <property type="entry name" value="CHROMOSOMAL REPLICATION INITIATOR PROTEIN DNAA"/>
    <property type="match status" value="1"/>
</dbReference>
<dbReference type="CDD" id="cd00009">
    <property type="entry name" value="AAA"/>
    <property type="match status" value="1"/>
</dbReference>
<keyword evidence="3" id="KW-0067">ATP-binding</keyword>
<dbReference type="Pfam" id="PF01695">
    <property type="entry name" value="IstB_IS21"/>
    <property type="match status" value="1"/>
</dbReference>
<dbReference type="GO" id="GO:0006260">
    <property type="term" value="P:DNA replication"/>
    <property type="evidence" value="ECO:0007669"/>
    <property type="project" value="TreeGrafter"/>
</dbReference>
<dbReference type="InterPro" id="IPR027417">
    <property type="entry name" value="P-loop_NTPase"/>
</dbReference>
<dbReference type="InterPro" id="IPR001270">
    <property type="entry name" value="ClpA/B"/>
</dbReference>
<proteinExistence type="inferred from homology"/>
<name>A0A098YDQ8_9ACTN</name>
<dbReference type="RefSeq" id="WP_036332739.1">
    <property type="nucleotide sequence ID" value="NZ_JPMX01000003.1"/>
</dbReference>
<evidence type="ECO:0000256" key="3">
    <source>
        <dbReference type="ARBA" id="ARBA00022840"/>
    </source>
</evidence>
<dbReference type="SMART" id="SM00382">
    <property type="entry name" value="AAA"/>
    <property type="match status" value="1"/>
</dbReference>
<gene>
    <name evidence="5" type="ORF">IN07_01290</name>
</gene>
<dbReference type="InterPro" id="IPR002611">
    <property type="entry name" value="IstB_ATP-bd"/>
</dbReference>
<evidence type="ECO:0000313" key="6">
    <source>
        <dbReference type="Proteomes" id="UP000029713"/>
    </source>
</evidence>
<dbReference type="Gene3D" id="3.40.50.300">
    <property type="entry name" value="P-loop containing nucleotide triphosphate hydrolases"/>
    <property type="match status" value="1"/>
</dbReference>
<organism evidence="5 6">
    <name type="scientific">Modestobacter caceresii</name>
    <dbReference type="NCBI Taxonomy" id="1522368"/>
    <lineage>
        <taxon>Bacteria</taxon>
        <taxon>Bacillati</taxon>
        <taxon>Actinomycetota</taxon>
        <taxon>Actinomycetes</taxon>
        <taxon>Geodermatophilales</taxon>
        <taxon>Geodermatophilaceae</taxon>
        <taxon>Modestobacter</taxon>
    </lineage>
</organism>
<keyword evidence="6" id="KW-1185">Reference proteome</keyword>
<reference evidence="5 6" key="1">
    <citation type="submission" date="2014-07" db="EMBL/GenBank/DDBJ databases">
        <title>Biosystematic studies on Modestobacter strains isolated from extreme hyper-arid desert soil and from historic building.</title>
        <authorList>
            <person name="Bukarasam K."/>
            <person name="Bull A."/>
            <person name="Girard G."/>
            <person name="van Wezel G."/>
            <person name="Goodfellow M."/>
        </authorList>
    </citation>
    <scope>NUCLEOTIDE SEQUENCE [LARGE SCALE GENOMIC DNA]</scope>
    <source>
        <strain evidence="5 6">KNN45-2b</strain>
    </source>
</reference>
<protein>
    <submittedName>
        <fullName evidence="5">ATPase AAA</fullName>
    </submittedName>
</protein>
<dbReference type="InterPro" id="IPR047661">
    <property type="entry name" value="IstB"/>
</dbReference>
<accession>A0A098YDQ8</accession>
<comment type="similarity">
    <text evidence="1">Belongs to the IS21/IS1162 putative ATP-binding protein family.</text>
</comment>
<dbReference type="EMBL" id="JPMX01000003">
    <property type="protein sequence ID" value="KGH48624.1"/>
    <property type="molecule type" value="Genomic_DNA"/>
</dbReference>
<evidence type="ECO:0000313" key="5">
    <source>
        <dbReference type="EMBL" id="KGH48624.1"/>
    </source>
</evidence>
<evidence type="ECO:0000256" key="1">
    <source>
        <dbReference type="ARBA" id="ARBA00008059"/>
    </source>
</evidence>
<dbReference type="GO" id="GO:0005524">
    <property type="term" value="F:ATP binding"/>
    <property type="evidence" value="ECO:0007669"/>
    <property type="project" value="UniProtKB-KW"/>
</dbReference>
<dbReference type="SUPFAM" id="SSF52540">
    <property type="entry name" value="P-loop containing nucleoside triphosphate hydrolases"/>
    <property type="match status" value="1"/>
</dbReference>
<keyword evidence="2" id="KW-0547">Nucleotide-binding</keyword>
<dbReference type="AlphaFoldDB" id="A0A098YDQ8"/>
<comment type="caution">
    <text evidence="5">The sequence shown here is derived from an EMBL/GenBank/DDBJ whole genome shotgun (WGS) entry which is preliminary data.</text>
</comment>
<dbReference type="InterPro" id="IPR003593">
    <property type="entry name" value="AAA+_ATPase"/>
</dbReference>
<dbReference type="NCBIfam" id="NF038214">
    <property type="entry name" value="IS21_help_AAA"/>
    <property type="match status" value="1"/>
</dbReference>
<feature type="domain" description="AAA+ ATPase" evidence="4">
    <location>
        <begin position="116"/>
        <end position="251"/>
    </location>
</feature>
<dbReference type="PIRSF" id="PIRSF003073">
    <property type="entry name" value="DNAC_TnpB_IstB"/>
    <property type="match status" value="1"/>
</dbReference>
<dbReference type="Proteomes" id="UP000029713">
    <property type="component" value="Unassembled WGS sequence"/>
</dbReference>
<evidence type="ECO:0000256" key="2">
    <source>
        <dbReference type="ARBA" id="ARBA00022741"/>
    </source>
</evidence>
<dbReference type="PANTHER" id="PTHR30050:SF4">
    <property type="entry name" value="ATP-BINDING PROTEIN RV3427C IN INSERTION SEQUENCE-RELATED"/>
    <property type="match status" value="1"/>
</dbReference>
<dbReference type="OrthoDB" id="9773429at2"/>
<dbReference type="STRING" id="1522368.IN07_01290"/>
<sequence>MSTPHTTPPPEPSTNLQASVYQQLRGHLATLKLHAAAEALPGVLDAARAENLSLTAALERLLALEVNDTEARRLAGRLRFASLPSPASLEDFDYDAAPGIDRALIQELATCRYLESATNVLLIGPPGVGKTHLAVGLARASAQAGYRTYFTTAADLAARCHRAAIEGRWATTMRFFAGPTLLVIDELGYLPLPAEAASALFQVVSQRYGKTSIVLTTNRGVASWGEVLGDTTVAAAMLDRLLHRSVVLNLDGDSYRLRDHHARTDTLRRAATGTRRPLT</sequence>
<evidence type="ECO:0000259" key="4">
    <source>
        <dbReference type="SMART" id="SM00382"/>
    </source>
</evidence>
<dbReference type="InterPro" id="IPR028350">
    <property type="entry name" value="DNAC/IstB-like"/>
</dbReference>